<dbReference type="PANTHER" id="PTHR31357">
    <property type="entry name" value="SERPENTINE RECEPTOR CLASS ALPHA-10"/>
    <property type="match status" value="1"/>
</dbReference>
<sequence length="158" mass="18518">MISMLFLYIVHSIFLTIIQNKKEAIAIKSVQLVLYIASDDPCEIKFTVTMCFCFRLPTTACLLSFVGLQFSIMIERVVALWKRCKYDQYGSRIGVSLTVASIIPFYTLVSPILILFIIKWSQQLRAAKLRQLMKRLDNERDAYFKTYTEMWKNHIRKT</sequence>
<evidence type="ECO:0000313" key="8">
    <source>
        <dbReference type="Proteomes" id="UP000252519"/>
    </source>
</evidence>
<protein>
    <submittedName>
        <fullName evidence="7">Uncharacterized protein</fullName>
    </submittedName>
</protein>
<reference evidence="7 8" key="1">
    <citation type="submission" date="2014-10" db="EMBL/GenBank/DDBJ databases">
        <title>Draft genome of the hookworm Ancylostoma caninum.</title>
        <authorList>
            <person name="Mitreva M."/>
        </authorList>
    </citation>
    <scope>NUCLEOTIDE SEQUENCE [LARGE SCALE GENOMIC DNA]</scope>
    <source>
        <strain evidence="7 8">Baltimore</strain>
    </source>
</reference>
<dbReference type="EMBL" id="JOJR01000075">
    <property type="protein sequence ID" value="RCN46674.1"/>
    <property type="molecule type" value="Genomic_DNA"/>
</dbReference>
<evidence type="ECO:0000256" key="2">
    <source>
        <dbReference type="ARBA" id="ARBA00022692"/>
    </source>
</evidence>
<evidence type="ECO:0000256" key="5">
    <source>
        <dbReference type="ARBA" id="ARBA00037994"/>
    </source>
</evidence>
<gene>
    <name evidence="7" type="ORF">ANCCAN_07303</name>
</gene>
<comment type="similarity">
    <text evidence="5">Belongs to the nematode receptor-like protein sra family.</text>
</comment>
<comment type="subcellular location">
    <subcellularLocation>
        <location evidence="1">Membrane</location>
        <topology evidence="1">Multi-pass membrane protein</topology>
    </subcellularLocation>
</comment>
<dbReference type="InterPro" id="IPR019408">
    <property type="entry name" value="7TM_GPCR_serpentine_rcpt_Srab"/>
</dbReference>
<organism evidence="7 8">
    <name type="scientific">Ancylostoma caninum</name>
    <name type="common">Dog hookworm</name>
    <dbReference type="NCBI Taxonomy" id="29170"/>
    <lineage>
        <taxon>Eukaryota</taxon>
        <taxon>Metazoa</taxon>
        <taxon>Ecdysozoa</taxon>
        <taxon>Nematoda</taxon>
        <taxon>Chromadorea</taxon>
        <taxon>Rhabditida</taxon>
        <taxon>Rhabditina</taxon>
        <taxon>Rhabditomorpha</taxon>
        <taxon>Strongyloidea</taxon>
        <taxon>Ancylostomatidae</taxon>
        <taxon>Ancylostomatinae</taxon>
        <taxon>Ancylostoma</taxon>
    </lineage>
</organism>
<dbReference type="InterPro" id="IPR051080">
    <property type="entry name" value="Nematode_rcpt-like_serp_alpha"/>
</dbReference>
<dbReference type="Pfam" id="PF10292">
    <property type="entry name" value="7TM_GPCR_Srab"/>
    <property type="match status" value="1"/>
</dbReference>
<evidence type="ECO:0000256" key="6">
    <source>
        <dbReference type="SAM" id="Phobius"/>
    </source>
</evidence>
<proteinExistence type="inferred from homology"/>
<evidence type="ECO:0000256" key="4">
    <source>
        <dbReference type="ARBA" id="ARBA00023136"/>
    </source>
</evidence>
<evidence type="ECO:0000256" key="3">
    <source>
        <dbReference type="ARBA" id="ARBA00022989"/>
    </source>
</evidence>
<dbReference type="GO" id="GO:0016020">
    <property type="term" value="C:membrane"/>
    <property type="evidence" value="ECO:0007669"/>
    <property type="project" value="UniProtKB-SubCell"/>
</dbReference>
<accession>A0A368GQR0</accession>
<feature type="transmembrane region" description="Helical" evidence="6">
    <location>
        <begin position="60"/>
        <end position="81"/>
    </location>
</feature>
<dbReference type="AlphaFoldDB" id="A0A368GQR0"/>
<keyword evidence="3 6" id="KW-1133">Transmembrane helix</keyword>
<keyword evidence="8" id="KW-1185">Reference proteome</keyword>
<dbReference type="PANTHER" id="PTHR31357:SF5">
    <property type="entry name" value="SERPENTINE RECEPTOR CLASS ALPHA-1-RELATED"/>
    <property type="match status" value="1"/>
</dbReference>
<evidence type="ECO:0000313" key="7">
    <source>
        <dbReference type="EMBL" id="RCN46674.1"/>
    </source>
</evidence>
<name>A0A368GQR0_ANCCA</name>
<dbReference type="GO" id="GO:0004984">
    <property type="term" value="F:olfactory receptor activity"/>
    <property type="evidence" value="ECO:0007669"/>
    <property type="project" value="TreeGrafter"/>
</dbReference>
<keyword evidence="2 6" id="KW-0812">Transmembrane</keyword>
<dbReference type="OrthoDB" id="5820030at2759"/>
<feature type="transmembrane region" description="Helical" evidence="6">
    <location>
        <begin position="93"/>
        <end position="118"/>
    </location>
</feature>
<comment type="caution">
    <text evidence="7">The sequence shown here is derived from an EMBL/GenBank/DDBJ whole genome shotgun (WGS) entry which is preliminary data.</text>
</comment>
<keyword evidence="4 6" id="KW-0472">Membrane</keyword>
<dbReference type="Proteomes" id="UP000252519">
    <property type="component" value="Unassembled WGS sequence"/>
</dbReference>
<evidence type="ECO:0000256" key="1">
    <source>
        <dbReference type="ARBA" id="ARBA00004141"/>
    </source>
</evidence>